<name>A0A8D8ZNX8_9HEMI</name>
<dbReference type="AlphaFoldDB" id="A0A8D8ZNX8"/>
<accession>A0A8D8ZNX8</accession>
<sequence length="120" mass="13505">MLFLESVFPLLFPSARPFSISLRSGLFFANPLLSAFEIRAPFTISEKSVTFFPFVISLKSVPFLPSTISVAFLTILSTFSAATLFVRILFVISFMLAIIRTRFLSTLLLPVTIRITMFKL</sequence>
<protein>
    <submittedName>
        <fullName evidence="1">Uncharacterized protein</fullName>
    </submittedName>
</protein>
<organism evidence="1">
    <name type="scientific">Cacopsylla melanoneura</name>
    <dbReference type="NCBI Taxonomy" id="428564"/>
    <lineage>
        <taxon>Eukaryota</taxon>
        <taxon>Metazoa</taxon>
        <taxon>Ecdysozoa</taxon>
        <taxon>Arthropoda</taxon>
        <taxon>Hexapoda</taxon>
        <taxon>Insecta</taxon>
        <taxon>Pterygota</taxon>
        <taxon>Neoptera</taxon>
        <taxon>Paraneoptera</taxon>
        <taxon>Hemiptera</taxon>
        <taxon>Sternorrhyncha</taxon>
        <taxon>Psylloidea</taxon>
        <taxon>Psyllidae</taxon>
        <taxon>Psyllinae</taxon>
        <taxon>Cacopsylla</taxon>
    </lineage>
</organism>
<reference evidence="1" key="1">
    <citation type="submission" date="2021-05" db="EMBL/GenBank/DDBJ databases">
        <authorList>
            <person name="Alioto T."/>
            <person name="Alioto T."/>
            <person name="Gomez Garrido J."/>
        </authorList>
    </citation>
    <scope>NUCLEOTIDE SEQUENCE</scope>
</reference>
<dbReference type="EMBL" id="HBUF01523321">
    <property type="protein sequence ID" value="CAG6749437.1"/>
    <property type="molecule type" value="Transcribed_RNA"/>
</dbReference>
<proteinExistence type="predicted"/>
<evidence type="ECO:0000313" key="1">
    <source>
        <dbReference type="EMBL" id="CAG6749437.1"/>
    </source>
</evidence>